<sequence length="176" mass="20308">MQYSHTAEPVLDYDFGVYGGLEQRLLPVFVRSPVYTDETIIVNNAECRLIPWNSPRAAFNAVISKNGKFSMSANVSPFTPFQWLHEMFISTFDYDLEPSERSDELCLSGYLPALQDNADDIYHPNHLKAARLMIQIFEDDTAPAYLRNLWQTVKNNGMEAYKRRYTKTPTPPPHKR</sequence>
<gene>
    <name evidence="1" type="ORF">CHH28_15325</name>
</gene>
<dbReference type="OrthoDB" id="9896061at2"/>
<dbReference type="AlphaFoldDB" id="A0A222FLQ5"/>
<name>A0A222FLQ5_9GAMM</name>
<dbReference type="KEGG" id="bsan:CHH28_15325"/>
<proteinExistence type="predicted"/>
<organism evidence="1 2">
    <name type="scientific">Bacterioplanes sanyensis</name>
    <dbReference type="NCBI Taxonomy" id="1249553"/>
    <lineage>
        <taxon>Bacteria</taxon>
        <taxon>Pseudomonadati</taxon>
        <taxon>Pseudomonadota</taxon>
        <taxon>Gammaproteobacteria</taxon>
        <taxon>Oceanospirillales</taxon>
        <taxon>Oceanospirillaceae</taxon>
        <taxon>Bacterioplanes</taxon>
    </lineage>
</organism>
<dbReference type="Proteomes" id="UP000202440">
    <property type="component" value="Chromosome"/>
</dbReference>
<evidence type="ECO:0000313" key="1">
    <source>
        <dbReference type="EMBL" id="ASP39957.1"/>
    </source>
</evidence>
<accession>A0A222FLQ5</accession>
<evidence type="ECO:0000313" key="2">
    <source>
        <dbReference type="Proteomes" id="UP000202440"/>
    </source>
</evidence>
<protein>
    <submittedName>
        <fullName evidence="1">Uncharacterized protein</fullName>
    </submittedName>
</protein>
<keyword evidence="2" id="KW-1185">Reference proteome</keyword>
<reference evidence="1 2" key="1">
    <citation type="submission" date="2017-07" db="EMBL/GenBank/DDBJ databases">
        <title>Annotated genome sequence of Bacterioplanes sanyensis isolated from Red Sea.</title>
        <authorList>
            <person name="Rehman Z.U."/>
        </authorList>
    </citation>
    <scope>NUCLEOTIDE SEQUENCE [LARGE SCALE GENOMIC DNA]</scope>
    <source>
        <strain evidence="1 2">NV9</strain>
    </source>
</reference>
<dbReference type="EMBL" id="CP022530">
    <property type="protein sequence ID" value="ASP39957.1"/>
    <property type="molecule type" value="Genomic_DNA"/>
</dbReference>
<dbReference type="RefSeq" id="WP_094061131.1">
    <property type="nucleotide sequence ID" value="NZ_CP022530.1"/>
</dbReference>